<organism evidence="1">
    <name type="scientific">Rhizophora mucronata</name>
    <name type="common">Asiatic mangrove</name>
    <dbReference type="NCBI Taxonomy" id="61149"/>
    <lineage>
        <taxon>Eukaryota</taxon>
        <taxon>Viridiplantae</taxon>
        <taxon>Streptophyta</taxon>
        <taxon>Embryophyta</taxon>
        <taxon>Tracheophyta</taxon>
        <taxon>Spermatophyta</taxon>
        <taxon>Magnoliopsida</taxon>
        <taxon>eudicotyledons</taxon>
        <taxon>Gunneridae</taxon>
        <taxon>Pentapetalae</taxon>
        <taxon>rosids</taxon>
        <taxon>fabids</taxon>
        <taxon>Malpighiales</taxon>
        <taxon>Rhizophoraceae</taxon>
        <taxon>Rhizophora</taxon>
    </lineage>
</organism>
<dbReference type="AlphaFoldDB" id="A0A2P2L9P1"/>
<accession>A0A2P2L9P1</accession>
<dbReference type="EMBL" id="GGEC01034203">
    <property type="protein sequence ID" value="MBX14687.1"/>
    <property type="molecule type" value="Transcribed_RNA"/>
</dbReference>
<sequence length="50" mass="5952">MKHRKHFTTDKFIYTEAKTYMHTLQSISLEAAHHLTLNEQLIHPQVDHPL</sequence>
<reference evidence="1" key="1">
    <citation type="submission" date="2018-02" db="EMBL/GenBank/DDBJ databases">
        <title>Rhizophora mucronata_Transcriptome.</title>
        <authorList>
            <person name="Meera S.P."/>
            <person name="Sreeshan A."/>
            <person name="Augustine A."/>
        </authorList>
    </citation>
    <scope>NUCLEOTIDE SEQUENCE</scope>
    <source>
        <tissue evidence="1">Leaf</tissue>
    </source>
</reference>
<name>A0A2P2L9P1_RHIMU</name>
<evidence type="ECO:0000313" key="1">
    <source>
        <dbReference type="EMBL" id="MBX14687.1"/>
    </source>
</evidence>
<protein>
    <submittedName>
        <fullName evidence="1">Uncharacterized protein</fullName>
    </submittedName>
</protein>
<proteinExistence type="predicted"/>